<name>A0ABU1N074_9CAUL</name>
<sequence length="64" mass="6670">MPTITSHDQGRPSNREVENENQRPARDADQGGGGKAPRPATEPRGAEGSSDSPKTRTDPGSGEA</sequence>
<protein>
    <submittedName>
        <fullName evidence="2">Uncharacterized protein</fullName>
    </submittedName>
</protein>
<evidence type="ECO:0000313" key="3">
    <source>
        <dbReference type="Proteomes" id="UP001262754"/>
    </source>
</evidence>
<comment type="caution">
    <text evidence="2">The sequence shown here is derived from an EMBL/GenBank/DDBJ whole genome shotgun (WGS) entry which is preliminary data.</text>
</comment>
<feature type="compositionally biased region" description="Basic and acidic residues" evidence="1">
    <location>
        <begin position="8"/>
        <end position="29"/>
    </location>
</feature>
<dbReference type="RefSeq" id="WP_056762584.1">
    <property type="nucleotide sequence ID" value="NZ_BMLD01000016.1"/>
</dbReference>
<reference evidence="2 3" key="1">
    <citation type="submission" date="2023-07" db="EMBL/GenBank/DDBJ databases">
        <title>Sorghum-associated microbial communities from plants grown in Nebraska, USA.</title>
        <authorList>
            <person name="Schachtman D."/>
        </authorList>
    </citation>
    <scope>NUCLEOTIDE SEQUENCE [LARGE SCALE GENOMIC DNA]</scope>
    <source>
        <strain evidence="2 3">DS2154</strain>
    </source>
</reference>
<keyword evidence="3" id="KW-1185">Reference proteome</keyword>
<evidence type="ECO:0000256" key="1">
    <source>
        <dbReference type="SAM" id="MobiDB-lite"/>
    </source>
</evidence>
<organism evidence="2 3">
    <name type="scientific">Caulobacter rhizosphaerae</name>
    <dbReference type="NCBI Taxonomy" id="2010972"/>
    <lineage>
        <taxon>Bacteria</taxon>
        <taxon>Pseudomonadati</taxon>
        <taxon>Pseudomonadota</taxon>
        <taxon>Alphaproteobacteria</taxon>
        <taxon>Caulobacterales</taxon>
        <taxon>Caulobacteraceae</taxon>
        <taxon>Caulobacter</taxon>
    </lineage>
</organism>
<feature type="region of interest" description="Disordered" evidence="1">
    <location>
        <begin position="1"/>
        <end position="64"/>
    </location>
</feature>
<gene>
    <name evidence="2" type="ORF">J2800_002586</name>
</gene>
<dbReference type="EMBL" id="JAVDRL010000007">
    <property type="protein sequence ID" value="MDR6531833.1"/>
    <property type="molecule type" value="Genomic_DNA"/>
</dbReference>
<accession>A0ABU1N074</accession>
<proteinExistence type="predicted"/>
<dbReference type="Proteomes" id="UP001262754">
    <property type="component" value="Unassembled WGS sequence"/>
</dbReference>
<evidence type="ECO:0000313" key="2">
    <source>
        <dbReference type="EMBL" id="MDR6531833.1"/>
    </source>
</evidence>